<reference evidence="2" key="1">
    <citation type="submission" date="2014-12" db="EMBL/GenBank/DDBJ databases">
        <title>Genome Sequence of Valsa Canker Pathogens Uncovers a Specific Adaption of Colonization on Woody Bark.</title>
        <authorList>
            <person name="Yin Z."/>
            <person name="Liu H."/>
            <person name="Gao X."/>
            <person name="Li Z."/>
            <person name="Song N."/>
            <person name="Ke X."/>
            <person name="Dai Q."/>
            <person name="Wu Y."/>
            <person name="Sun Y."/>
            <person name="Xu J.-R."/>
            <person name="Kang Z.K."/>
            <person name="Wang L."/>
            <person name="Huang L."/>
        </authorList>
    </citation>
    <scope>NUCLEOTIDE SEQUENCE [LARGE SCALE GENOMIC DNA]</scope>
    <source>
        <strain evidence="2">03-8</strain>
    </source>
</reference>
<name>A0A194VQR5_CYTMA</name>
<dbReference type="PANTHER" id="PTHR38790">
    <property type="entry name" value="2EXR DOMAIN-CONTAINING PROTEIN-RELATED"/>
    <property type="match status" value="1"/>
</dbReference>
<evidence type="ECO:0000259" key="1">
    <source>
        <dbReference type="Pfam" id="PF24864"/>
    </source>
</evidence>
<dbReference type="AlphaFoldDB" id="A0A194VQR5"/>
<feature type="domain" description="DUF7730" evidence="1">
    <location>
        <begin position="45"/>
        <end position="165"/>
    </location>
</feature>
<evidence type="ECO:0000313" key="3">
    <source>
        <dbReference type="Proteomes" id="UP000078559"/>
    </source>
</evidence>
<dbReference type="PANTHER" id="PTHR38790:SF9">
    <property type="entry name" value="F-BOX DOMAIN-CONTAINING PROTEIN"/>
    <property type="match status" value="1"/>
</dbReference>
<protein>
    <recommendedName>
        <fullName evidence="1">DUF7730 domain-containing protein</fullName>
    </recommendedName>
</protein>
<proteinExistence type="predicted"/>
<keyword evidence="3" id="KW-1185">Reference proteome</keyword>
<dbReference type="Pfam" id="PF24864">
    <property type="entry name" value="DUF7730"/>
    <property type="match status" value="1"/>
</dbReference>
<evidence type="ECO:0000313" key="2">
    <source>
        <dbReference type="EMBL" id="KUI66288.1"/>
    </source>
</evidence>
<accession>A0A194VQR5</accession>
<dbReference type="InterPro" id="IPR056632">
    <property type="entry name" value="DUF7730"/>
</dbReference>
<sequence>MSRYPKRKRKAVSYLEKAARTSLIVKKGRGRQKKKATPKDAPFRFMDLPAELRNKIYGLVVCNPNNKVYITHMRCSKGRKRAVHHVDDNWRRFWNSLRYYEDYLRTRLTNFAILRTCKKVHDEAIGIMYAQVFLFENLPSMQTFLVNMSPATIGRLKHIDFALQRFSSQEMPFFPAVFSLLRPASNLESLGFWSVTPTREISTRSLRPHLRPHVSGDHITVAIWDDLVANEIAEDIYGAIHPYLQPVIKEKGAEKAMEILHLHNTALIYGPTSCGRWDGLGLHYSWFSLPEPNKHIPKAPWTTARKDGMFAAMVRALERLAAEDST</sequence>
<dbReference type="EMBL" id="CM003099">
    <property type="protein sequence ID" value="KUI66288.1"/>
    <property type="molecule type" value="Genomic_DNA"/>
</dbReference>
<organism evidence="2 3">
    <name type="scientific">Cytospora mali</name>
    <name type="common">Apple Valsa canker fungus</name>
    <name type="synonym">Valsa mali</name>
    <dbReference type="NCBI Taxonomy" id="578113"/>
    <lineage>
        <taxon>Eukaryota</taxon>
        <taxon>Fungi</taxon>
        <taxon>Dikarya</taxon>
        <taxon>Ascomycota</taxon>
        <taxon>Pezizomycotina</taxon>
        <taxon>Sordariomycetes</taxon>
        <taxon>Sordariomycetidae</taxon>
        <taxon>Diaporthales</taxon>
        <taxon>Cytosporaceae</taxon>
        <taxon>Cytospora</taxon>
    </lineage>
</organism>
<dbReference type="OrthoDB" id="62952at2759"/>
<gene>
    <name evidence="2" type="ORF">VM1G_02201</name>
</gene>
<dbReference type="Proteomes" id="UP000078559">
    <property type="component" value="Chromosome 2"/>
</dbReference>